<evidence type="ECO:0000313" key="2">
    <source>
        <dbReference type="Proteomes" id="UP000801492"/>
    </source>
</evidence>
<evidence type="ECO:0000313" key="1">
    <source>
        <dbReference type="EMBL" id="KAF2880024.1"/>
    </source>
</evidence>
<dbReference type="AlphaFoldDB" id="A0A8K0C679"/>
<dbReference type="Proteomes" id="UP000801492">
    <property type="component" value="Unassembled WGS sequence"/>
</dbReference>
<comment type="caution">
    <text evidence="1">The sequence shown here is derived from an EMBL/GenBank/DDBJ whole genome shotgun (WGS) entry which is preliminary data.</text>
</comment>
<dbReference type="OrthoDB" id="10064970at2759"/>
<protein>
    <submittedName>
        <fullName evidence="1">Uncharacterized protein</fullName>
    </submittedName>
</protein>
<organism evidence="1 2">
    <name type="scientific">Ignelater luminosus</name>
    <name type="common">Cucubano</name>
    <name type="synonym">Pyrophorus luminosus</name>
    <dbReference type="NCBI Taxonomy" id="2038154"/>
    <lineage>
        <taxon>Eukaryota</taxon>
        <taxon>Metazoa</taxon>
        <taxon>Ecdysozoa</taxon>
        <taxon>Arthropoda</taxon>
        <taxon>Hexapoda</taxon>
        <taxon>Insecta</taxon>
        <taxon>Pterygota</taxon>
        <taxon>Neoptera</taxon>
        <taxon>Endopterygota</taxon>
        <taxon>Coleoptera</taxon>
        <taxon>Polyphaga</taxon>
        <taxon>Elateriformia</taxon>
        <taxon>Elateroidea</taxon>
        <taxon>Elateridae</taxon>
        <taxon>Agrypninae</taxon>
        <taxon>Pyrophorini</taxon>
        <taxon>Ignelater</taxon>
    </lineage>
</organism>
<proteinExistence type="predicted"/>
<name>A0A8K0C679_IGNLU</name>
<accession>A0A8K0C679</accession>
<sequence length="269" mass="31026">MDSEITEILKYLPLYLQNILKYSGYDNVPVLSQLREEDIITVEKFTREDIHAFVKPDDNLETFCVSKCESKAVDWSIYSKANRTKKKRLDEASIDNNLITDYFPILNEIEHILKQNKELEMMLIDKVLKARAKTEDTSPEIKTSSGILKLLCGTAINNSNNKNPSANRYDKSLKLFCSSLFLLCGRLVYQTIQKNLPNSIPSISTTQRFLRSNDRILEGEIRLPQLKDFLLERGYPLKVWISEDQTRLVSSREYDSVNNSIVGMKMDVL</sequence>
<dbReference type="EMBL" id="VTPC01091034">
    <property type="protein sequence ID" value="KAF2880024.1"/>
    <property type="molecule type" value="Genomic_DNA"/>
</dbReference>
<keyword evidence="2" id="KW-1185">Reference proteome</keyword>
<gene>
    <name evidence="1" type="ORF">ILUMI_26145</name>
</gene>
<reference evidence="1" key="1">
    <citation type="submission" date="2019-08" db="EMBL/GenBank/DDBJ databases">
        <title>The genome of the North American firefly Photinus pyralis.</title>
        <authorList>
            <consortium name="Photinus pyralis genome working group"/>
            <person name="Fallon T.R."/>
            <person name="Sander Lower S.E."/>
            <person name="Weng J.-K."/>
        </authorList>
    </citation>
    <scope>NUCLEOTIDE SEQUENCE</scope>
    <source>
        <strain evidence="1">TRF0915ILg1</strain>
        <tissue evidence="1">Whole body</tissue>
    </source>
</reference>